<organism evidence="6 7">
    <name type="scientific">Turnera subulata</name>
    <dbReference type="NCBI Taxonomy" id="218843"/>
    <lineage>
        <taxon>Eukaryota</taxon>
        <taxon>Viridiplantae</taxon>
        <taxon>Streptophyta</taxon>
        <taxon>Embryophyta</taxon>
        <taxon>Tracheophyta</taxon>
        <taxon>Spermatophyta</taxon>
        <taxon>Magnoliopsida</taxon>
        <taxon>eudicotyledons</taxon>
        <taxon>Gunneridae</taxon>
        <taxon>Pentapetalae</taxon>
        <taxon>rosids</taxon>
        <taxon>fabids</taxon>
        <taxon>Malpighiales</taxon>
        <taxon>Passifloraceae</taxon>
        <taxon>Turnera</taxon>
    </lineage>
</organism>
<evidence type="ECO:0000256" key="3">
    <source>
        <dbReference type="ARBA" id="ARBA00022729"/>
    </source>
</evidence>
<dbReference type="OrthoDB" id="2130629at2759"/>
<evidence type="ECO:0000256" key="2">
    <source>
        <dbReference type="ARBA" id="ARBA00022670"/>
    </source>
</evidence>
<dbReference type="EMBL" id="JAKUCV010002813">
    <property type="protein sequence ID" value="KAJ4841330.1"/>
    <property type="molecule type" value="Genomic_DNA"/>
</dbReference>
<dbReference type="InterPro" id="IPR029058">
    <property type="entry name" value="AB_hydrolase_fold"/>
</dbReference>
<name>A0A9Q0G0X4_9ROSI</name>
<dbReference type="PANTHER" id="PTHR11010:SF96">
    <property type="entry name" value="LYSOSOMAL PRO-X CARBOXYPEPTIDASE-LIKE ISOFORM X1"/>
    <property type="match status" value="1"/>
</dbReference>
<dbReference type="Pfam" id="PF05577">
    <property type="entry name" value="Peptidase_S28"/>
    <property type="match status" value="1"/>
</dbReference>
<evidence type="ECO:0000313" key="7">
    <source>
        <dbReference type="Proteomes" id="UP001141552"/>
    </source>
</evidence>
<keyword evidence="4" id="KW-0378">Hydrolase</keyword>
<dbReference type="GO" id="GO:0070008">
    <property type="term" value="F:serine-type exopeptidase activity"/>
    <property type="evidence" value="ECO:0007669"/>
    <property type="project" value="InterPro"/>
</dbReference>
<evidence type="ECO:0000256" key="5">
    <source>
        <dbReference type="ARBA" id="ARBA00023180"/>
    </source>
</evidence>
<proteinExistence type="inferred from homology"/>
<dbReference type="Gene3D" id="1.20.120.980">
    <property type="entry name" value="Serine carboxypeptidase S28, SKS domain"/>
    <property type="match status" value="1"/>
</dbReference>
<dbReference type="Gene3D" id="3.40.50.1820">
    <property type="entry name" value="alpha/beta hydrolase"/>
    <property type="match status" value="1"/>
</dbReference>
<gene>
    <name evidence="6" type="ORF">Tsubulata_039536</name>
</gene>
<dbReference type="InterPro" id="IPR042269">
    <property type="entry name" value="Ser_carbopepase_S28_SKS"/>
</dbReference>
<dbReference type="GO" id="GO:0008239">
    <property type="term" value="F:dipeptidyl-peptidase activity"/>
    <property type="evidence" value="ECO:0007669"/>
    <property type="project" value="TreeGrafter"/>
</dbReference>
<dbReference type="GO" id="GO:0006508">
    <property type="term" value="P:proteolysis"/>
    <property type="evidence" value="ECO:0007669"/>
    <property type="project" value="UniProtKB-KW"/>
</dbReference>
<dbReference type="SUPFAM" id="SSF53474">
    <property type="entry name" value="alpha/beta-Hydrolases"/>
    <property type="match status" value="1"/>
</dbReference>
<keyword evidence="3" id="KW-0732">Signal</keyword>
<dbReference type="InterPro" id="IPR008758">
    <property type="entry name" value="Peptidase_S28"/>
</dbReference>
<protein>
    <submittedName>
        <fullName evidence="6">Uncharacterized protein</fullName>
    </submittedName>
</protein>
<evidence type="ECO:0000256" key="4">
    <source>
        <dbReference type="ARBA" id="ARBA00022801"/>
    </source>
</evidence>
<dbReference type="Proteomes" id="UP001141552">
    <property type="component" value="Unassembled WGS sequence"/>
</dbReference>
<reference evidence="6" key="1">
    <citation type="submission" date="2022-02" db="EMBL/GenBank/DDBJ databases">
        <authorList>
            <person name="Henning P.M."/>
            <person name="McCubbin A.G."/>
            <person name="Shore J.S."/>
        </authorList>
    </citation>
    <scope>NUCLEOTIDE SEQUENCE</scope>
    <source>
        <strain evidence="6">F60SS</strain>
        <tissue evidence="6">Leaves</tissue>
    </source>
</reference>
<dbReference type="PANTHER" id="PTHR11010">
    <property type="entry name" value="PROTEASE S28 PRO-X CARBOXYPEPTIDASE-RELATED"/>
    <property type="match status" value="1"/>
</dbReference>
<keyword evidence="5" id="KW-0325">Glycoprotein</keyword>
<keyword evidence="7" id="KW-1185">Reference proteome</keyword>
<sequence length="238" mass="26233">MSPVIVAGGSYGGMLASWFRLKYPHIALGALASSAPLLYFDDITPEDGYHSIVTKSFRDASETCYQTILKSWAEIDKVASQPNGLSILSKRFVTCNPLKNSTELKDYLENILTNVAQYNSPPDYLVDRICSGVDGDAFGNDTLSKIFAGVYALTVGRNISCFVIPLTYESESDIGWGWQTCSEMVMPIAPGNNTMFEPKPFNFNAFTKDCIKKYDVPPRPHWVTTYYGGHIHIVAAGA</sequence>
<evidence type="ECO:0000256" key="1">
    <source>
        <dbReference type="ARBA" id="ARBA00011079"/>
    </source>
</evidence>
<reference evidence="6" key="2">
    <citation type="journal article" date="2023" name="Plants (Basel)">
        <title>Annotation of the Turnera subulata (Passifloraceae) Draft Genome Reveals the S-Locus Evolved after the Divergence of Turneroideae from Passifloroideae in a Stepwise Manner.</title>
        <authorList>
            <person name="Henning P.M."/>
            <person name="Roalson E.H."/>
            <person name="Mir W."/>
            <person name="McCubbin A.G."/>
            <person name="Shore J.S."/>
        </authorList>
    </citation>
    <scope>NUCLEOTIDE SEQUENCE</scope>
    <source>
        <strain evidence="6">F60SS</strain>
    </source>
</reference>
<evidence type="ECO:0000313" key="6">
    <source>
        <dbReference type="EMBL" id="KAJ4841330.1"/>
    </source>
</evidence>
<accession>A0A9Q0G0X4</accession>
<comment type="caution">
    <text evidence="6">The sequence shown here is derived from an EMBL/GenBank/DDBJ whole genome shotgun (WGS) entry which is preliminary data.</text>
</comment>
<keyword evidence="2" id="KW-0645">Protease</keyword>
<comment type="similarity">
    <text evidence="1">Belongs to the peptidase S28 family.</text>
</comment>
<feature type="non-terminal residue" evidence="6">
    <location>
        <position position="238"/>
    </location>
</feature>
<dbReference type="AlphaFoldDB" id="A0A9Q0G0X4"/>